<reference evidence="1" key="1">
    <citation type="submission" date="2020-02" db="EMBL/GenBank/DDBJ databases">
        <authorList>
            <person name="Meier V. D."/>
        </authorList>
    </citation>
    <scope>NUCLEOTIDE SEQUENCE</scope>
    <source>
        <strain evidence="1">AVDCRST_MAG52</strain>
    </source>
</reference>
<accession>A0A6J4JA11</accession>
<gene>
    <name evidence="1" type="ORF">AVDCRST_MAG52-3416</name>
</gene>
<organism evidence="1">
    <name type="scientific">uncultured Blastococcus sp</name>
    <dbReference type="NCBI Taxonomy" id="217144"/>
    <lineage>
        <taxon>Bacteria</taxon>
        <taxon>Bacillati</taxon>
        <taxon>Actinomycetota</taxon>
        <taxon>Actinomycetes</taxon>
        <taxon>Geodermatophilales</taxon>
        <taxon>Geodermatophilaceae</taxon>
        <taxon>Blastococcus</taxon>
        <taxon>environmental samples</taxon>
    </lineage>
</organism>
<proteinExistence type="predicted"/>
<dbReference type="EMBL" id="CADCTN010000233">
    <property type="protein sequence ID" value="CAA9274691.1"/>
    <property type="molecule type" value="Genomic_DNA"/>
</dbReference>
<sequence length="52" mass="5798">DLRLRCHVRTAAGAEGLGGRRVRRCRYRSVGCRGRPALSPRVLPAGLDRQRV</sequence>
<evidence type="ECO:0000313" key="1">
    <source>
        <dbReference type="EMBL" id="CAA9274691.1"/>
    </source>
</evidence>
<feature type="non-terminal residue" evidence="1">
    <location>
        <position position="1"/>
    </location>
</feature>
<feature type="non-terminal residue" evidence="1">
    <location>
        <position position="52"/>
    </location>
</feature>
<name>A0A6J4JA11_9ACTN</name>
<protein>
    <submittedName>
        <fullName evidence="1">Uncharacterized protein</fullName>
    </submittedName>
</protein>
<dbReference type="AlphaFoldDB" id="A0A6J4JA11"/>